<feature type="compositionally biased region" description="Polar residues" evidence="1">
    <location>
        <begin position="63"/>
        <end position="72"/>
    </location>
</feature>
<feature type="region of interest" description="Disordered" evidence="1">
    <location>
        <begin position="47"/>
        <end position="72"/>
    </location>
</feature>
<dbReference type="EMBL" id="AM889138">
    <property type="protein sequence ID" value="CBA09852.1"/>
    <property type="molecule type" value="Genomic_DNA"/>
</dbReference>
<protein>
    <submittedName>
        <fullName evidence="2">Uncharacterized protein</fullName>
    </submittedName>
</protein>
<proteinExistence type="predicted"/>
<dbReference type="EMBL" id="AM889138">
    <property type="protein sequence ID" value="CBA10060.1"/>
    <property type="molecule type" value="Genomic_DNA"/>
</dbReference>
<sequence>MGGLLKEGAHGKSPKCLGGNLGDFGEFCKGLGLYACRYFSKLRHKKPRRQLPSDGIGARLQHTGRQSLRQTTGTIRASDGFAVYGRGTIPAAIELANIASDKPHAQKNE</sequence>
<evidence type="ECO:0000313" key="2">
    <source>
        <dbReference type="EMBL" id="CBA09852.1"/>
    </source>
</evidence>
<evidence type="ECO:0000256" key="1">
    <source>
        <dbReference type="SAM" id="MobiDB-lite"/>
    </source>
</evidence>
<name>C6SMW6_NEIME</name>
<accession>C6SMW6</accession>
<dbReference type="AlphaFoldDB" id="C6SMW6"/>
<evidence type="ECO:0000313" key="3">
    <source>
        <dbReference type="EMBL" id="CBA10060.1"/>
    </source>
</evidence>
<gene>
    <name evidence="2" type="ORF">NMW_2297</name>
    <name evidence="3" type="ORF">NMW_2508</name>
</gene>
<organism evidence="2">
    <name type="scientific">Neisseria meningitidis alpha275</name>
    <dbReference type="NCBI Taxonomy" id="295996"/>
    <lineage>
        <taxon>Bacteria</taxon>
        <taxon>Pseudomonadati</taxon>
        <taxon>Pseudomonadota</taxon>
        <taxon>Betaproteobacteria</taxon>
        <taxon>Neisseriales</taxon>
        <taxon>Neisseriaceae</taxon>
        <taxon>Neisseria</taxon>
    </lineage>
</organism>
<reference evidence="2" key="1">
    <citation type="journal article" date="2008" name="Proc. Natl. Acad. Sci. U.S.A.">
        <title>Whole-genome comparison of disease and carriage strains provides insights into virulence evolution in Neisseria meningitidis.</title>
        <authorList>
            <person name="Schoen C."/>
            <person name="Blom J."/>
            <person name="Claus H."/>
            <person name="Schramm-Glueck A."/>
            <person name="Brandt P."/>
            <person name="Mueller T."/>
            <person name="Goesmann A."/>
            <person name="Joseph B."/>
            <person name="Konietzny S."/>
            <person name="Kurzai O."/>
            <person name="Schmitt C."/>
            <person name="Friedrich T."/>
            <person name="Linke B."/>
            <person name="Vogel U."/>
            <person name="Frosch M."/>
        </authorList>
    </citation>
    <scope>NUCLEOTIDE SEQUENCE</scope>
    <source>
        <strain evidence="2">Alpha275</strain>
    </source>
</reference>